<name>A0A2T4IAZ2_9RHOO</name>
<dbReference type="Proteomes" id="UP000241193">
    <property type="component" value="Unassembled WGS sequence"/>
</dbReference>
<feature type="region of interest" description="Disordered" evidence="1">
    <location>
        <begin position="78"/>
        <end position="104"/>
    </location>
</feature>
<organism evidence="2 3">
    <name type="scientific">Pseudothauera lacus</name>
    <dbReference type="NCBI Taxonomy" id="2136175"/>
    <lineage>
        <taxon>Bacteria</taxon>
        <taxon>Pseudomonadati</taxon>
        <taxon>Pseudomonadota</taxon>
        <taxon>Betaproteobacteria</taxon>
        <taxon>Rhodocyclales</taxon>
        <taxon>Zoogloeaceae</taxon>
        <taxon>Pseudothauera</taxon>
    </lineage>
</organism>
<dbReference type="EMBL" id="PZKC01000029">
    <property type="protein sequence ID" value="PTD94940.1"/>
    <property type="molecule type" value="Genomic_DNA"/>
</dbReference>
<gene>
    <name evidence="2" type="ORF">C8261_17000</name>
</gene>
<reference evidence="2 3" key="2">
    <citation type="submission" date="2018-04" db="EMBL/GenBank/DDBJ databases">
        <title>Thauera lacus sp. nov., isolated from an saline lake in Inner Mongolia, China.</title>
        <authorList>
            <person name="Liang Q.-Y."/>
        </authorList>
    </citation>
    <scope>NUCLEOTIDE SEQUENCE [LARGE SCALE GENOMIC DNA]</scope>
    <source>
        <strain evidence="2 3">D20</strain>
    </source>
</reference>
<evidence type="ECO:0000256" key="1">
    <source>
        <dbReference type="SAM" id="MobiDB-lite"/>
    </source>
</evidence>
<protein>
    <submittedName>
        <fullName evidence="2">Uncharacterized protein</fullName>
    </submittedName>
</protein>
<keyword evidence="3" id="KW-1185">Reference proteome</keyword>
<evidence type="ECO:0000313" key="2">
    <source>
        <dbReference type="EMBL" id="PTD94940.1"/>
    </source>
</evidence>
<feature type="non-terminal residue" evidence="2">
    <location>
        <position position="1"/>
    </location>
</feature>
<comment type="caution">
    <text evidence="2">The sequence shown here is derived from an EMBL/GenBank/DDBJ whole genome shotgun (WGS) entry which is preliminary data.</text>
</comment>
<evidence type="ECO:0000313" key="3">
    <source>
        <dbReference type="Proteomes" id="UP000241193"/>
    </source>
</evidence>
<sequence length="132" mass="15587">PRYEGEPTMLWALFYPDGEVEVLASAVDPGHPQWAGRERGWPVPSQAYRLKMWERDMEELRAEIEIFENAALHRTPEQLVSEWEGDSSRRPQEIKDFTGPDDPRYLEYRKQRYRTAAQNVRDRAATLERNKP</sequence>
<proteinExistence type="predicted"/>
<accession>A0A2T4IAZ2</accession>
<feature type="compositionally biased region" description="Basic and acidic residues" evidence="1">
    <location>
        <begin position="86"/>
        <end position="104"/>
    </location>
</feature>
<reference evidence="2 3" key="1">
    <citation type="submission" date="2018-03" db="EMBL/GenBank/DDBJ databases">
        <authorList>
            <person name="Keele B.F."/>
        </authorList>
    </citation>
    <scope>NUCLEOTIDE SEQUENCE [LARGE SCALE GENOMIC DNA]</scope>
    <source>
        <strain evidence="2 3">D20</strain>
    </source>
</reference>
<dbReference type="RefSeq" id="WP_219905237.1">
    <property type="nucleotide sequence ID" value="NZ_PZKC01000029.1"/>
</dbReference>
<dbReference type="AlphaFoldDB" id="A0A2T4IAZ2"/>